<dbReference type="PROSITE" id="PS00107">
    <property type="entry name" value="PROTEIN_KINASE_ATP"/>
    <property type="match status" value="1"/>
</dbReference>
<evidence type="ECO:0000256" key="7">
    <source>
        <dbReference type="ARBA" id="ARBA00047899"/>
    </source>
</evidence>
<keyword evidence="10" id="KW-0472">Membrane</keyword>
<protein>
    <recommendedName>
        <fullName evidence="1">non-specific serine/threonine protein kinase</fullName>
        <ecNumber evidence="1">2.7.11.1</ecNumber>
    </recommendedName>
</protein>
<evidence type="ECO:0000313" key="13">
    <source>
        <dbReference type="Proteomes" id="UP001333818"/>
    </source>
</evidence>
<keyword evidence="10" id="KW-1133">Transmembrane helix</keyword>
<dbReference type="SUPFAM" id="SSF56112">
    <property type="entry name" value="Protein kinase-like (PK-like)"/>
    <property type="match status" value="1"/>
</dbReference>
<dbReference type="Gene3D" id="1.10.510.10">
    <property type="entry name" value="Transferase(Phosphotransferase) domain 1"/>
    <property type="match status" value="1"/>
</dbReference>
<dbReference type="PROSITE" id="PS50011">
    <property type="entry name" value="PROTEIN_KINASE_DOM"/>
    <property type="match status" value="1"/>
</dbReference>
<feature type="transmembrane region" description="Helical" evidence="10">
    <location>
        <begin position="325"/>
        <end position="344"/>
    </location>
</feature>
<dbReference type="SMART" id="SM00220">
    <property type="entry name" value="S_TKc"/>
    <property type="match status" value="1"/>
</dbReference>
<keyword evidence="10" id="KW-0812">Transmembrane</keyword>
<proteinExistence type="predicted"/>
<comment type="caution">
    <text evidence="12">The sequence shown here is derived from an EMBL/GenBank/DDBJ whole genome shotgun (WGS) entry which is preliminary data.</text>
</comment>
<gene>
    <name evidence="12" type="ORF">V2H45_11230</name>
</gene>
<evidence type="ECO:0000256" key="3">
    <source>
        <dbReference type="ARBA" id="ARBA00022679"/>
    </source>
</evidence>
<comment type="catalytic activity">
    <reaction evidence="8">
        <text>L-seryl-[protein] + ATP = O-phospho-L-seryl-[protein] + ADP + H(+)</text>
        <dbReference type="Rhea" id="RHEA:17989"/>
        <dbReference type="Rhea" id="RHEA-COMP:9863"/>
        <dbReference type="Rhea" id="RHEA-COMP:11604"/>
        <dbReference type="ChEBI" id="CHEBI:15378"/>
        <dbReference type="ChEBI" id="CHEBI:29999"/>
        <dbReference type="ChEBI" id="CHEBI:30616"/>
        <dbReference type="ChEBI" id="CHEBI:83421"/>
        <dbReference type="ChEBI" id="CHEBI:456216"/>
        <dbReference type="EC" id="2.7.11.1"/>
    </reaction>
</comment>
<evidence type="ECO:0000256" key="6">
    <source>
        <dbReference type="ARBA" id="ARBA00022840"/>
    </source>
</evidence>
<keyword evidence="4 9" id="KW-0547">Nucleotide-binding</keyword>
<name>A0AAW9PSE9_9CYAN</name>
<evidence type="ECO:0000256" key="5">
    <source>
        <dbReference type="ARBA" id="ARBA00022777"/>
    </source>
</evidence>
<dbReference type="PANTHER" id="PTHR24363">
    <property type="entry name" value="SERINE/THREONINE PROTEIN KINASE"/>
    <property type="match status" value="1"/>
</dbReference>
<feature type="binding site" evidence="9">
    <location>
        <position position="44"/>
    </location>
    <ligand>
        <name>ATP</name>
        <dbReference type="ChEBI" id="CHEBI:30616"/>
    </ligand>
</feature>
<dbReference type="EC" id="2.7.11.1" evidence="1"/>
<keyword evidence="3 12" id="KW-0808">Transferase</keyword>
<dbReference type="EMBL" id="JAZBJZ010000039">
    <property type="protein sequence ID" value="MEE3717322.1"/>
    <property type="molecule type" value="Genomic_DNA"/>
</dbReference>
<dbReference type="PANTHER" id="PTHR24363:SF0">
    <property type="entry name" value="SERINE_THREONINE KINASE LIKE DOMAIN CONTAINING 1"/>
    <property type="match status" value="1"/>
</dbReference>
<evidence type="ECO:0000259" key="11">
    <source>
        <dbReference type="PROSITE" id="PS50011"/>
    </source>
</evidence>
<keyword evidence="6 9" id="KW-0067">ATP-binding</keyword>
<feature type="domain" description="Protein kinase" evidence="11">
    <location>
        <begin position="15"/>
        <end position="265"/>
    </location>
</feature>
<sequence length="469" mass="53051">MESLHQLGDILREQYQIVDLLGQGGMGTTYAATDILSQQKIAIKVLSLRQISDWKVMELFEREAKVLANLDHPAIPKYLDYFQIDTESDRRFYLVQQLIEGDSLAALVQKGWHATEAEVKQIAEQILEVLSYLHGLLPPVIHRDLKPQNIIRRPDGQVFLVDFGAVQDVWNTATRSGTFVGTYGYMPPEQFQGQTTCASDLYSLGATLAFLLTHRSPAELPQVRMKIDFRSQLQLSPQFANWLDRLLEPVLEDRCQTAQVALAALRKEGNVESSQRSPLSSIAPQNLLDAAIAKPRKPLDSRVVLEKSSDRLTIDIPPQLKSDTLWGAGFFGGLVYFALFTWILPWFSTGEWWLKILLGVVTSPLFLMAIVAPIMLLFSIFGKVHIAIDRNTFHIKKYFLGIKFTQSQGYVADITAITNKTQESSENGKATNCSIWEGTQEHRLDSELLDQKELDWLVAEISEFVRQQR</sequence>
<comment type="catalytic activity">
    <reaction evidence="7">
        <text>L-threonyl-[protein] + ATP = O-phospho-L-threonyl-[protein] + ADP + H(+)</text>
        <dbReference type="Rhea" id="RHEA:46608"/>
        <dbReference type="Rhea" id="RHEA-COMP:11060"/>
        <dbReference type="Rhea" id="RHEA-COMP:11605"/>
        <dbReference type="ChEBI" id="CHEBI:15378"/>
        <dbReference type="ChEBI" id="CHEBI:30013"/>
        <dbReference type="ChEBI" id="CHEBI:30616"/>
        <dbReference type="ChEBI" id="CHEBI:61977"/>
        <dbReference type="ChEBI" id="CHEBI:456216"/>
        <dbReference type="EC" id="2.7.11.1"/>
    </reaction>
</comment>
<evidence type="ECO:0000256" key="1">
    <source>
        <dbReference type="ARBA" id="ARBA00012513"/>
    </source>
</evidence>
<evidence type="ECO:0000256" key="8">
    <source>
        <dbReference type="ARBA" id="ARBA00048679"/>
    </source>
</evidence>
<dbReference type="RefSeq" id="WP_330483751.1">
    <property type="nucleotide sequence ID" value="NZ_JAZBJZ010000039.1"/>
</dbReference>
<evidence type="ECO:0000256" key="9">
    <source>
        <dbReference type="PROSITE-ProRule" id="PRU10141"/>
    </source>
</evidence>
<dbReference type="InterPro" id="IPR000719">
    <property type="entry name" value="Prot_kinase_dom"/>
</dbReference>
<dbReference type="InterPro" id="IPR017441">
    <property type="entry name" value="Protein_kinase_ATP_BS"/>
</dbReference>
<evidence type="ECO:0000256" key="4">
    <source>
        <dbReference type="ARBA" id="ARBA00022741"/>
    </source>
</evidence>
<feature type="transmembrane region" description="Helical" evidence="10">
    <location>
        <begin position="356"/>
        <end position="381"/>
    </location>
</feature>
<organism evidence="12 13">
    <name type="scientific">Tumidithrix elongata BACA0141</name>
    <dbReference type="NCBI Taxonomy" id="2716417"/>
    <lineage>
        <taxon>Bacteria</taxon>
        <taxon>Bacillati</taxon>
        <taxon>Cyanobacteriota</taxon>
        <taxon>Cyanophyceae</taxon>
        <taxon>Pseudanabaenales</taxon>
        <taxon>Pseudanabaenaceae</taxon>
        <taxon>Tumidithrix</taxon>
        <taxon>Tumidithrix elongata</taxon>
    </lineage>
</organism>
<dbReference type="CDD" id="cd14014">
    <property type="entry name" value="STKc_PknB_like"/>
    <property type="match status" value="1"/>
</dbReference>
<evidence type="ECO:0000256" key="10">
    <source>
        <dbReference type="SAM" id="Phobius"/>
    </source>
</evidence>
<reference evidence="12" key="1">
    <citation type="submission" date="2024-01" db="EMBL/GenBank/DDBJ databases">
        <title>Bank of Algae and Cyanobacteria of the Azores (BACA) strain genomes.</title>
        <authorList>
            <person name="Luz R."/>
            <person name="Cordeiro R."/>
            <person name="Fonseca A."/>
            <person name="Goncalves V."/>
        </authorList>
    </citation>
    <scope>NUCLEOTIDE SEQUENCE</scope>
    <source>
        <strain evidence="12">BACA0141</strain>
    </source>
</reference>
<dbReference type="GO" id="GO:0004674">
    <property type="term" value="F:protein serine/threonine kinase activity"/>
    <property type="evidence" value="ECO:0007669"/>
    <property type="project" value="UniProtKB-KW"/>
</dbReference>
<evidence type="ECO:0000313" key="12">
    <source>
        <dbReference type="EMBL" id="MEE3717322.1"/>
    </source>
</evidence>
<keyword evidence="5 12" id="KW-0418">Kinase</keyword>
<dbReference type="Proteomes" id="UP001333818">
    <property type="component" value="Unassembled WGS sequence"/>
</dbReference>
<dbReference type="Pfam" id="PF00069">
    <property type="entry name" value="Pkinase"/>
    <property type="match status" value="1"/>
</dbReference>
<accession>A0AAW9PSE9</accession>
<dbReference type="GO" id="GO:0005524">
    <property type="term" value="F:ATP binding"/>
    <property type="evidence" value="ECO:0007669"/>
    <property type="project" value="UniProtKB-UniRule"/>
</dbReference>
<keyword evidence="2" id="KW-0723">Serine/threonine-protein kinase</keyword>
<keyword evidence="13" id="KW-1185">Reference proteome</keyword>
<dbReference type="AlphaFoldDB" id="A0AAW9PSE9"/>
<dbReference type="InterPro" id="IPR011009">
    <property type="entry name" value="Kinase-like_dom_sf"/>
</dbReference>
<evidence type="ECO:0000256" key="2">
    <source>
        <dbReference type="ARBA" id="ARBA00022527"/>
    </source>
</evidence>